<feature type="signal peptide" evidence="4">
    <location>
        <begin position="1"/>
        <end position="22"/>
    </location>
</feature>
<accession>A0A1C7F8C9</accession>
<proteinExistence type="predicted"/>
<reference evidence="6 7" key="1">
    <citation type="submission" date="2016-07" db="EMBL/GenBank/DDBJ databases">
        <title>Genome sequencing of Vibrio scophthalmi strain VS-05, an isolated from Paralichthys olivaceus.</title>
        <authorList>
            <person name="Han H.-J."/>
        </authorList>
    </citation>
    <scope>NUCLEOTIDE SEQUENCE [LARGE SCALE GENOMIC DNA]</scope>
    <source>
        <strain evidence="6 7">VS-05</strain>
    </source>
</reference>
<gene>
    <name evidence="6" type="ORF">VSVS05_00540</name>
</gene>
<protein>
    <recommendedName>
        <fullName evidence="5">OmpA-like domain-containing protein</fullName>
    </recommendedName>
</protein>
<dbReference type="InterPro" id="IPR006665">
    <property type="entry name" value="OmpA-like"/>
</dbReference>
<dbReference type="SUPFAM" id="SSF103088">
    <property type="entry name" value="OmpA-like"/>
    <property type="match status" value="1"/>
</dbReference>
<keyword evidence="4" id="KW-0732">Signal</keyword>
<dbReference type="GO" id="GO:0016020">
    <property type="term" value="C:membrane"/>
    <property type="evidence" value="ECO:0007669"/>
    <property type="project" value="UniProtKB-SubCell"/>
</dbReference>
<evidence type="ECO:0000256" key="4">
    <source>
        <dbReference type="SAM" id="SignalP"/>
    </source>
</evidence>
<dbReference type="EMBL" id="CP016414">
    <property type="protein sequence ID" value="ANU35673.1"/>
    <property type="molecule type" value="Genomic_DNA"/>
</dbReference>
<keyword evidence="7" id="KW-1185">Reference proteome</keyword>
<dbReference type="InterPro" id="IPR006664">
    <property type="entry name" value="OMP_bac"/>
</dbReference>
<dbReference type="RefSeq" id="WP_065545119.1">
    <property type="nucleotide sequence ID" value="NZ_CP016414.1"/>
</dbReference>
<feature type="domain" description="OmpA-like" evidence="5">
    <location>
        <begin position="186"/>
        <end position="295"/>
    </location>
</feature>
<name>A0A1C7F8C9_9VIBR</name>
<comment type="subcellular location">
    <subcellularLocation>
        <location evidence="1">Membrane</location>
    </subcellularLocation>
</comment>
<dbReference type="GeneID" id="96871460"/>
<sequence length="295" mass="32835">MKKIISKIYPMLLVIASFTLEAKPPIPTPTIGIGSFSGQEVWGGQLAVGVQFDELANGYIDYQSSEITNQLSLMVDRQLYITDSLSLIGSAGSTVWLDAEDVEEVTFEPLVAMGIRYDWSPYVAASVSYRYPITQDYPNVLEPSIQVGLIIKPFYRGDKNVVVVAERPVRPIEVLPIVESLDDLVDRCDVGVFIQSFYFTHDSAKTEIRPEAVALMQASEGTHYTVIGHTDRSGSRDYNFQLGLRRAEFAKQVMMNNGVGEGNVSACSRGELEANEQKMGSDNALQRRVDIYYHE</sequence>
<evidence type="ECO:0000313" key="6">
    <source>
        <dbReference type="EMBL" id="ANU35673.1"/>
    </source>
</evidence>
<dbReference type="Gene3D" id="3.30.1330.60">
    <property type="entry name" value="OmpA-like domain"/>
    <property type="match status" value="1"/>
</dbReference>
<evidence type="ECO:0000256" key="1">
    <source>
        <dbReference type="ARBA" id="ARBA00004370"/>
    </source>
</evidence>
<evidence type="ECO:0000313" key="7">
    <source>
        <dbReference type="Proteomes" id="UP000092528"/>
    </source>
</evidence>
<evidence type="ECO:0000256" key="2">
    <source>
        <dbReference type="ARBA" id="ARBA00023136"/>
    </source>
</evidence>
<dbReference type="PROSITE" id="PS51123">
    <property type="entry name" value="OMPA_2"/>
    <property type="match status" value="1"/>
</dbReference>
<feature type="chain" id="PRO_5008885495" description="OmpA-like domain-containing protein" evidence="4">
    <location>
        <begin position="23"/>
        <end position="295"/>
    </location>
</feature>
<dbReference type="PRINTS" id="PR01021">
    <property type="entry name" value="OMPADOMAIN"/>
</dbReference>
<dbReference type="CDD" id="cd07185">
    <property type="entry name" value="OmpA_C-like"/>
    <property type="match status" value="1"/>
</dbReference>
<dbReference type="AlphaFoldDB" id="A0A1C7F8C9"/>
<dbReference type="InterPro" id="IPR036737">
    <property type="entry name" value="OmpA-like_sf"/>
</dbReference>
<organism evidence="6 7">
    <name type="scientific">Vibrio scophthalmi</name>
    <dbReference type="NCBI Taxonomy" id="45658"/>
    <lineage>
        <taxon>Bacteria</taxon>
        <taxon>Pseudomonadati</taxon>
        <taxon>Pseudomonadota</taxon>
        <taxon>Gammaproteobacteria</taxon>
        <taxon>Vibrionales</taxon>
        <taxon>Vibrionaceae</taxon>
        <taxon>Vibrio</taxon>
    </lineage>
</organism>
<dbReference type="PATRIC" id="fig|45658.7.peg.505"/>
<dbReference type="Proteomes" id="UP000092528">
    <property type="component" value="Chromosome 1"/>
</dbReference>
<dbReference type="Pfam" id="PF00691">
    <property type="entry name" value="OmpA"/>
    <property type="match status" value="1"/>
</dbReference>
<dbReference type="STRING" id="45658.VSVS12_02805"/>
<evidence type="ECO:0000259" key="5">
    <source>
        <dbReference type="PROSITE" id="PS51123"/>
    </source>
</evidence>
<evidence type="ECO:0000256" key="3">
    <source>
        <dbReference type="PROSITE-ProRule" id="PRU00473"/>
    </source>
</evidence>
<keyword evidence="2 3" id="KW-0472">Membrane</keyword>